<gene>
    <name evidence="3" type="ORF">AMYX_11580</name>
</gene>
<dbReference type="Proteomes" id="UP000503640">
    <property type="component" value="Unassembled WGS sequence"/>
</dbReference>
<keyword evidence="1" id="KW-1133">Transmembrane helix</keyword>
<comment type="caution">
    <text evidence="3">The sequence shown here is derived from an EMBL/GenBank/DDBJ whole genome shotgun (WGS) entry which is preliminary data.</text>
</comment>
<evidence type="ECO:0000313" key="4">
    <source>
        <dbReference type="Proteomes" id="UP000503640"/>
    </source>
</evidence>
<feature type="transmembrane region" description="Helical" evidence="1">
    <location>
        <begin position="114"/>
        <end position="136"/>
    </location>
</feature>
<reference evidence="4" key="1">
    <citation type="journal article" date="2020" name="Appl. Environ. Microbiol.">
        <title>Diazotrophic Anaeromyxobacter Isolates from Soils.</title>
        <authorList>
            <person name="Masuda Y."/>
            <person name="Yamanaka H."/>
            <person name="Xu Z.X."/>
            <person name="Shiratori Y."/>
            <person name="Aono T."/>
            <person name="Amachi S."/>
            <person name="Senoo K."/>
            <person name="Itoh H."/>
        </authorList>
    </citation>
    <scope>NUCLEOTIDE SEQUENCE [LARGE SCALE GENOMIC DNA]</scope>
    <source>
        <strain evidence="4">R267</strain>
    </source>
</reference>
<keyword evidence="4" id="KW-1185">Reference proteome</keyword>
<feature type="chain" id="PRO_5029873391" description="Major facilitator superfamily (MFS) profile domain-containing protein" evidence="2">
    <location>
        <begin position="33"/>
        <end position="151"/>
    </location>
</feature>
<evidence type="ECO:0000313" key="3">
    <source>
        <dbReference type="EMBL" id="GEJ56417.1"/>
    </source>
</evidence>
<dbReference type="EMBL" id="BJTG01000002">
    <property type="protein sequence ID" value="GEJ56417.1"/>
    <property type="molecule type" value="Genomic_DNA"/>
</dbReference>
<keyword evidence="1" id="KW-0812">Transmembrane</keyword>
<dbReference type="RefSeq" id="WP_176063872.1">
    <property type="nucleotide sequence ID" value="NZ_BJTG01000002.1"/>
</dbReference>
<keyword evidence="2" id="KW-0732">Signal</keyword>
<organism evidence="3 4">
    <name type="scientific">Anaeromyxobacter diazotrophicus</name>
    <dbReference type="NCBI Taxonomy" id="2590199"/>
    <lineage>
        <taxon>Bacteria</taxon>
        <taxon>Pseudomonadati</taxon>
        <taxon>Myxococcota</taxon>
        <taxon>Myxococcia</taxon>
        <taxon>Myxococcales</taxon>
        <taxon>Cystobacterineae</taxon>
        <taxon>Anaeromyxobacteraceae</taxon>
        <taxon>Anaeromyxobacter</taxon>
    </lineage>
</organism>
<keyword evidence="1" id="KW-0472">Membrane</keyword>
<name>A0A7I9VK79_9BACT</name>
<evidence type="ECO:0000256" key="1">
    <source>
        <dbReference type="SAM" id="Phobius"/>
    </source>
</evidence>
<protein>
    <recommendedName>
        <fullName evidence="5">Major facilitator superfamily (MFS) profile domain-containing protein</fullName>
    </recommendedName>
</protein>
<dbReference type="AlphaFoldDB" id="A0A7I9VK79"/>
<feature type="transmembrane region" description="Helical" evidence="1">
    <location>
        <begin position="85"/>
        <end position="108"/>
    </location>
</feature>
<sequence length="151" mass="15398">MNERPAPLGRARLAGLGLLAAALHAVFDVATAQLPATTPPYLRTADMPEAFQALSPVAVGIATSCVSGIIAVIALIATEHARRRALALGAAVTGFWLFSAVLMTFVWLDTPWPVAAVALAAGVPRGFAIGAVLAALAGRPERAAAPTLGPR</sequence>
<accession>A0A7I9VK79</accession>
<evidence type="ECO:0008006" key="5">
    <source>
        <dbReference type="Google" id="ProtNLM"/>
    </source>
</evidence>
<evidence type="ECO:0000256" key="2">
    <source>
        <dbReference type="SAM" id="SignalP"/>
    </source>
</evidence>
<proteinExistence type="predicted"/>
<feature type="signal peptide" evidence="2">
    <location>
        <begin position="1"/>
        <end position="32"/>
    </location>
</feature>
<feature type="transmembrane region" description="Helical" evidence="1">
    <location>
        <begin position="56"/>
        <end position="78"/>
    </location>
</feature>